<sequence>MLLIDFGNTRVKWARWREGQLLAPLAQAYDDPALAADLEALSVAEQPGLRVLRYASVTAPHHVQFVLRPLRAAGFECWRAGPPRSDGLLQLAYQPLDDLGVDRWLSLRALRARGAGSFVLACAGTALTIDVVDAEGRHLGGTIAPSVDRAREALLARAPHLAKSAAEVELLAQSTASAVHSGAVLGAVALIEKLHRHAEARCAQPLPLYLSGGGADLLRHWLQSTVQTVEHLVLEGLAGLRPGDSLAPAPIQ</sequence>
<comment type="pathway">
    <text evidence="4 16">Cofactor biosynthesis; coenzyme A biosynthesis; CoA from (R)-pantothenate: step 1/5.</text>
</comment>
<comment type="subcellular location">
    <subcellularLocation>
        <location evidence="3 16">Cytoplasm</location>
    </subcellularLocation>
</comment>
<evidence type="ECO:0000256" key="15">
    <source>
        <dbReference type="ARBA" id="ARBA00040883"/>
    </source>
</evidence>
<evidence type="ECO:0000256" key="3">
    <source>
        <dbReference type="ARBA" id="ARBA00004496"/>
    </source>
</evidence>
<dbReference type="EMBL" id="JACYTR010000073">
    <property type="protein sequence ID" value="MBD8527943.1"/>
    <property type="molecule type" value="Genomic_DNA"/>
</dbReference>
<keyword evidence="7 16" id="KW-0963">Cytoplasm</keyword>
<dbReference type="Pfam" id="PF03309">
    <property type="entry name" value="Pan_kinase"/>
    <property type="match status" value="1"/>
</dbReference>
<feature type="binding site" evidence="16">
    <location>
        <position position="175"/>
    </location>
    <ligand>
        <name>substrate</name>
    </ligand>
</feature>
<dbReference type="GO" id="GO:0004594">
    <property type="term" value="F:pantothenate kinase activity"/>
    <property type="evidence" value="ECO:0007669"/>
    <property type="project" value="UniProtKB-UniRule"/>
</dbReference>
<evidence type="ECO:0000313" key="18">
    <source>
        <dbReference type="Proteomes" id="UP000613768"/>
    </source>
</evidence>
<keyword evidence="9 16" id="KW-0547">Nucleotide-binding</keyword>
<evidence type="ECO:0000256" key="7">
    <source>
        <dbReference type="ARBA" id="ARBA00022490"/>
    </source>
</evidence>
<feature type="binding site" evidence="16">
    <location>
        <position position="93"/>
    </location>
    <ligand>
        <name>substrate</name>
    </ligand>
</feature>
<dbReference type="GO" id="GO:0005524">
    <property type="term" value="F:ATP binding"/>
    <property type="evidence" value="ECO:0007669"/>
    <property type="project" value="UniProtKB-UniRule"/>
</dbReference>
<evidence type="ECO:0000313" key="17">
    <source>
        <dbReference type="EMBL" id="MBD8527943.1"/>
    </source>
</evidence>
<evidence type="ECO:0000256" key="14">
    <source>
        <dbReference type="ARBA" id="ARBA00038036"/>
    </source>
</evidence>
<evidence type="ECO:0000256" key="4">
    <source>
        <dbReference type="ARBA" id="ARBA00005225"/>
    </source>
</evidence>
<comment type="cofactor">
    <cofactor evidence="2">
        <name>K(+)</name>
        <dbReference type="ChEBI" id="CHEBI:29103"/>
    </cofactor>
</comment>
<dbReference type="EC" id="2.7.1.33" evidence="6 16"/>
<dbReference type="HAMAP" id="MF_01274">
    <property type="entry name" value="Pantothen_kinase_3"/>
    <property type="match status" value="1"/>
</dbReference>
<comment type="cofactor">
    <cofactor evidence="16">
        <name>NH4(+)</name>
        <dbReference type="ChEBI" id="CHEBI:28938"/>
    </cofactor>
    <cofactor evidence="16">
        <name>K(+)</name>
        <dbReference type="ChEBI" id="CHEBI:29103"/>
    </cofactor>
    <text evidence="16">A monovalent cation. Ammonium or potassium.</text>
</comment>
<keyword evidence="12 16" id="KW-0630">Potassium</keyword>
<dbReference type="PANTHER" id="PTHR34265:SF1">
    <property type="entry name" value="TYPE III PANTOTHENATE KINASE"/>
    <property type="match status" value="1"/>
</dbReference>
<dbReference type="Proteomes" id="UP000613768">
    <property type="component" value="Unassembled WGS sequence"/>
</dbReference>
<feature type="binding site" evidence="16">
    <location>
        <begin position="5"/>
        <end position="12"/>
    </location>
    <ligand>
        <name>ATP</name>
        <dbReference type="ChEBI" id="CHEBI:30616"/>
    </ligand>
</feature>
<evidence type="ECO:0000256" key="10">
    <source>
        <dbReference type="ARBA" id="ARBA00022777"/>
    </source>
</evidence>
<dbReference type="AlphaFoldDB" id="A0AAW3ZP36"/>
<protein>
    <recommendedName>
        <fullName evidence="15 16">Type III pantothenate kinase</fullName>
        <ecNumber evidence="6 16">2.7.1.33</ecNumber>
    </recommendedName>
    <alternativeName>
        <fullName evidence="16">PanK-III</fullName>
    </alternativeName>
    <alternativeName>
        <fullName evidence="16">Pantothenic acid kinase</fullName>
    </alternativeName>
</protein>
<evidence type="ECO:0000256" key="16">
    <source>
        <dbReference type="HAMAP-Rule" id="MF_01274"/>
    </source>
</evidence>
<dbReference type="InterPro" id="IPR004619">
    <property type="entry name" value="Type_III_PanK"/>
</dbReference>
<evidence type="ECO:0000256" key="11">
    <source>
        <dbReference type="ARBA" id="ARBA00022840"/>
    </source>
</evidence>
<proteinExistence type="inferred from homology"/>
<evidence type="ECO:0000256" key="13">
    <source>
        <dbReference type="ARBA" id="ARBA00022993"/>
    </source>
</evidence>
<keyword evidence="18" id="KW-1185">Reference proteome</keyword>
<feature type="active site" description="Proton acceptor" evidence="16">
    <location>
        <position position="102"/>
    </location>
</feature>
<dbReference type="Gene3D" id="3.30.420.40">
    <property type="match status" value="2"/>
</dbReference>
<comment type="subunit">
    <text evidence="5 16">Homodimer.</text>
</comment>
<gene>
    <name evidence="16" type="primary">coaX</name>
    <name evidence="17" type="ORF">IFO71_19525</name>
</gene>
<evidence type="ECO:0000256" key="12">
    <source>
        <dbReference type="ARBA" id="ARBA00022958"/>
    </source>
</evidence>
<comment type="similarity">
    <text evidence="14 16">Belongs to the type III pantothenate kinase family.</text>
</comment>
<comment type="caution">
    <text evidence="16">Lacks conserved residue(s) required for the propagation of feature annotation.</text>
</comment>
<dbReference type="InterPro" id="IPR043129">
    <property type="entry name" value="ATPase_NBD"/>
</dbReference>
<dbReference type="SUPFAM" id="SSF53067">
    <property type="entry name" value="Actin-like ATPase domain"/>
    <property type="match status" value="2"/>
</dbReference>
<evidence type="ECO:0000256" key="6">
    <source>
        <dbReference type="ARBA" id="ARBA00012102"/>
    </source>
</evidence>
<comment type="catalytic activity">
    <reaction evidence="1 16">
        <text>(R)-pantothenate + ATP = (R)-4'-phosphopantothenate + ADP + H(+)</text>
        <dbReference type="Rhea" id="RHEA:16373"/>
        <dbReference type="ChEBI" id="CHEBI:10986"/>
        <dbReference type="ChEBI" id="CHEBI:15378"/>
        <dbReference type="ChEBI" id="CHEBI:29032"/>
        <dbReference type="ChEBI" id="CHEBI:30616"/>
        <dbReference type="ChEBI" id="CHEBI:456216"/>
        <dbReference type="EC" id="2.7.1.33"/>
    </reaction>
</comment>
<dbReference type="RefSeq" id="WP_192031364.1">
    <property type="nucleotide sequence ID" value="NZ_JACYTR010000073.1"/>
</dbReference>
<feature type="binding site" evidence="16">
    <location>
        <position position="125"/>
    </location>
    <ligand>
        <name>ATP</name>
        <dbReference type="ChEBI" id="CHEBI:30616"/>
    </ligand>
</feature>
<feature type="binding site" evidence="16">
    <location>
        <begin position="100"/>
        <end position="103"/>
    </location>
    <ligand>
        <name>substrate</name>
    </ligand>
</feature>
<keyword evidence="10 16" id="KW-0418">Kinase</keyword>
<keyword evidence="11 16" id="KW-0067">ATP-binding</keyword>
<name>A0AAW3ZP36_9GAMM</name>
<dbReference type="PANTHER" id="PTHR34265">
    <property type="entry name" value="TYPE III PANTOTHENATE KINASE"/>
    <property type="match status" value="1"/>
</dbReference>
<organism evidence="17 18">
    <name type="scientific">Pseudomarimonas arenosa</name>
    <dbReference type="NCBI Taxonomy" id="2774145"/>
    <lineage>
        <taxon>Bacteria</taxon>
        <taxon>Pseudomonadati</taxon>
        <taxon>Pseudomonadota</taxon>
        <taxon>Gammaproteobacteria</taxon>
        <taxon>Lysobacterales</taxon>
        <taxon>Lysobacteraceae</taxon>
        <taxon>Pseudomarimonas</taxon>
    </lineage>
</organism>
<comment type="caution">
    <text evidence="17">The sequence shown here is derived from an EMBL/GenBank/DDBJ whole genome shotgun (WGS) entry which is preliminary data.</text>
</comment>
<dbReference type="NCBIfam" id="TIGR00671">
    <property type="entry name" value="baf"/>
    <property type="match status" value="1"/>
</dbReference>
<keyword evidence="8 16" id="KW-0808">Transferase</keyword>
<accession>A0AAW3ZP36</accession>
<reference evidence="17 18" key="1">
    <citation type="submission" date="2020-09" db="EMBL/GenBank/DDBJ databases">
        <title>Pseudoxanthomonas sp. CAU 1598 isolated from sand of Yaerae Beach.</title>
        <authorList>
            <person name="Kim W."/>
        </authorList>
    </citation>
    <scope>NUCLEOTIDE SEQUENCE [LARGE SCALE GENOMIC DNA]</scope>
    <source>
        <strain evidence="17 18">CAU 1598</strain>
    </source>
</reference>
<evidence type="ECO:0000256" key="5">
    <source>
        <dbReference type="ARBA" id="ARBA00011738"/>
    </source>
</evidence>
<dbReference type="GO" id="GO:0015937">
    <property type="term" value="P:coenzyme A biosynthetic process"/>
    <property type="evidence" value="ECO:0007669"/>
    <property type="project" value="UniProtKB-UniRule"/>
</dbReference>
<keyword evidence="13 16" id="KW-0173">Coenzyme A biosynthesis</keyword>
<comment type="function">
    <text evidence="16">Catalyzes the phosphorylation of pantothenate (Pan), the first step in CoA biosynthesis.</text>
</comment>
<dbReference type="GO" id="GO:0005737">
    <property type="term" value="C:cytoplasm"/>
    <property type="evidence" value="ECO:0007669"/>
    <property type="project" value="UniProtKB-SubCell"/>
</dbReference>
<evidence type="ECO:0000256" key="2">
    <source>
        <dbReference type="ARBA" id="ARBA00001958"/>
    </source>
</evidence>
<dbReference type="CDD" id="cd24015">
    <property type="entry name" value="ASKHA_NBD_PanK-III"/>
    <property type="match status" value="1"/>
</dbReference>
<evidence type="ECO:0000256" key="8">
    <source>
        <dbReference type="ARBA" id="ARBA00022679"/>
    </source>
</evidence>
<evidence type="ECO:0000256" key="9">
    <source>
        <dbReference type="ARBA" id="ARBA00022741"/>
    </source>
</evidence>
<evidence type="ECO:0000256" key="1">
    <source>
        <dbReference type="ARBA" id="ARBA00001206"/>
    </source>
</evidence>